<gene>
    <name evidence="2" type="ORF">ACFQ04_10180</name>
</gene>
<dbReference type="InterPro" id="IPR025736">
    <property type="entry name" value="PucR_C-HTH_dom"/>
</dbReference>
<name>A0ABW3G764_9NOCA</name>
<dbReference type="InterPro" id="IPR051448">
    <property type="entry name" value="CdaR-like_regulators"/>
</dbReference>
<dbReference type="PANTHER" id="PTHR33744">
    <property type="entry name" value="CARBOHYDRATE DIACID REGULATOR"/>
    <property type="match status" value="1"/>
</dbReference>
<organism evidence="2 3">
    <name type="scientific">Williamsia deligens</name>
    <dbReference type="NCBI Taxonomy" id="321325"/>
    <lineage>
        <taxon>Bacteria</taxon>
        <taxon>Bacillati</taxon>
        <taxon>Actinomycetota</taxon>
        <taxon>Actinomycetes</taxon>
        <taxon>Mycobacteriales</taxon>
        <taxon>Nocardiaceae</taxon>
        <taxon>Williamsia</taxon>
    </lineage>
</organism>
<comment type="caution">
    <text evidence="2">The sequence shown here is derived from an EMBL/GenBank/DDBJ whole genome shotgun (WGS) entry which is preliminary data.</text>
</comment>
<reference evidence="3" key="1">
    <citation type="journal article" date="2019" name="Int. J. Syst. Evol. Microbiol.">
        <title>The Global Catalogue of Microorganisms (GCM) 10K type strain sequencing project: providing services to taxonomists for standard genome sequencing and annotation.</title>
        <authorList>
            <consortium name="The Broad Institute Genomics Platform"/>
            <consortium name="The Broad Institute Genome Sequencing Center for Infectious Disease"/>
            <person name="Wu L."/>
            <person name="Ma J."/>
        </authorList>
    </citation>
    <scope>NUCLEOTIDE SEQUENCE [LARGE SCALE GENOMIC DNA]</scope>
    <source>
        <strain evidence="3">CCUG 50873</strain>
    </source>
</reference>
<proteinExistence type="predicted"/>
<protein>
    <submittedName>
        <fullName evidence="2">PucR family transcriptional regulator</fullName>
    </submittedName>
</protein>
<dbReference type="EMBL" id="JBHTIL010000001">
    <property type="protein sequence ID" value="MFD0926104.1"/>
    <property type="molecule type" value="Genomic_DNA"/>
</dbReference>
<evidence type="ECO:0000313" key="3">
    <source>
        <dbReference type="Proteomes" id="UP001597068"/>
    </source>
</evidence>
<dbReference type="Proteomes" id="UP001597068">
    <property type="component" value="Unassembled WGS sequence"/>
</dbReference>
<feature type="domain" description="PucR C-terminal helix-turn-helix" evidence="1">
    <location>
        <begin position="341"/>
        <end position="398"/>
    </location>
</feature>
<evidence type="ECO:0000259" key="1">
    <source>
        <dbReference type="Pfam" id="PF13556"/>
    </source>
</evidence>
<dbReference type="InterPro" id="IPR042070">
    <property type="entry name" value="PucR_C-HTH_sf"/>
</dbReference>
<sequence>MQSDKAMATATTGFGALARACRDRDDWPDILGMLVRTVVAAGVAGGPPRSGDTALALTRQGRATLDAAVRRTLDDVSFLRPHLADATPCRRIRAAFTDWARAGVPLSSAVLVIGAGVDAVADTAARTIDDVDIARRTMTAIVDIRCSLLSEVSAIVAEASALEQSHPSRTPHEQFVAAVIRGDVDVRRAADVGLPVADRYQVLSLAPLDAANGTGPAGATLARAVADALGPAALSVISGAGGTTVIPFRSREDAISPDVVEAIGDAIATPLLCTLVIGDAGEVPELVARADELLDLARAVGRGPGLYTMDDLVIEYQMTRPGPARDGLAALIEPLRSHEDLLTTLRVHMSCGMNRRETARRLAVHPNTVDNRMSRVAATIGLDMTQPRSITQTRSAILAFDAVSAGS</sequence>
<dbReference type="Pfam" id="PF13556">
    <property type="entry name" value="HTH_30"/>
    <property type="match status" value="1"/>
</dbReference>
<dbReference type="PANTHER" id="PTHR33744:SF7">
    <property type="entry name" value="PUCR FAMILY TRANSCRIPTIONAL REGULATOR"/>
    <property type="match status" value="1"/>
</dbReference>
<accession>A0ABW3G764</accession>
<dbReference type="RefSeq" id="WP_253645998.1">
    <property type="nucleotide sequence ID" value="NZ_BAAAMO010000002.1"/>
</dbReference>
<evidence type="ECO:0000313" key="2">
    <source>
        <dbReference type="EMBL" id="MFD0926104.1"/>
    </source>
</evidence>
<keyword evidence="3" id="KW-1185">Reference proteome</keyword>
<dbReference type="Gene3D" id="1.10.10.2840">
    <property type="entry name" value="PucR C-terminal helix-turn-helix domain"/>
    <property type="match status" value="1"/>
</dbReference>